<protein>
    <submittedName>
        <fullName evidence="1">Uncharacterized protein</fullName>
    </submittedName>
</protein>
<sequence>MDQTVIYKGQILTLTRFWATGEPCLWITNPEQIGMPKMEFAGGHPDEYCIFLKNLTETELAQITSLDGIPLDVKEELRQHPTGKDKSYGTTR</sequence>
<accession>A6NUK6</accession>
<dbReference type="Proteomes" id="UP000003639">
    <property type="component" value="Unassembled WGS sequence"/>
</dbReference>
<dbReference type="AlphaFoldDB" id="A6NUK6"/>
<evidence type="ECO:0000313" key="2">
    <source>
        <dbReference type="Proteomes" id="UP000003639"/>
    </source>
</evidence>
<dbReference type="eggNOG" id="ENOG5032X7C">
    <property type="taxonomic scope" value="Bacteria"/>
</dbReference>
<evidence type="ECO:0000313" key="1">
    <source>
        <dbReference type="EMBL" id="EDN00057.1"/>
    </source>
</evidence>
<keyword evidence="2" id="KW-1185">Reference proteome</keyword>
<proteinExistence type="predicted"/>
<reference evidence="1 2" key="1">
    <citation type="submission" date="2007-04" db="EMBL/GenBank/DDBJ databases">
        <authorList>
            <person name="Fulton L."/>
            <person name="Clifton S."/>
            <person name="Fulton B."/>
            <person name="Xu J."/>
            <person name="Minx P."/>
            <person name="Pepin K.H."/>
            <person name="Johnson M."/>
            <person name="Thiruvilangam P."/>
            <person name="Bhonagiri V."/>
            <person name="Nash W.E."/>
            <person name="Mardis E.R."/>
            <person name="Wilson R.K."/>
        </authorList>
    </citation>
    <scope>NUCLEOTIDE SEQUENCE [LARGE SCALE GENOMIC DNA]</scope>
    <source>
        <strain evidence="1 2">ATCC 29799</strain>
    </source>
</reference>
<comment type="caution">
    <text evidence="1">The sequence shown here is derived from an EMBL/GenBank/DDBJ whole genome shotgun (WGS) entry which is preliminary data.</text>
</comment>
<organism evidence="1 2">
    <name type="scientific">Pseudoflavonifractor capillosus ATCC 29799</name>
    <dbReference type="NCBI Taxonomy" id="411467"/>
    <lineage>
        <taxon>Bacteria</taxon>
        <taxon>Bacillati</taxon>
        <taxon>Bacillota</taxon>
        <taxon>Clostridia</taxon>
        <taxon>Eubacteriales</taxon>
        <taxon>Oscillospiraceae</taxon>
        <taxon>Pseudoflavonifractor</taxon>
    </lineage>
</organism>
<name>A6NUK6_9FIRM</name>
<dbReference type="EMBL" id="AAXG02000012">
    <property type="protein sequence ID" value="EDN00057.1"/>
    <property type="molecule type" value="Genomic_DNA"/>
</dbReference>
<dbReference type="STRING" id="411467.BACCAP_01888"/>
<dbReference type="RefSeq" id="WP_006572430.1">
    <property type="nucleotide sequence ID" value="NZ_AAXG02000012.1"/>
</dbReference>
<gene>
    <name evidence="1" type="ORF">BACCAP_01888</name>
</gene>
<reference evidence="1 2" key="2">
    <citation type="submission" date="2007-06" db="EMBL/GenBank/DDBJ databases">
        <title>Draft genome sequence of Pseudoflavonifractor capillosus ATCC 29799.</title>
        <authorList>
            <person name="Sudarsanam P."/>
            <person name="Ley R."/>
            <person name="Guruge J."/>
            <person name="Turnbaugh P.J."/>
            <person name="Mahowald M."/>
            <person name="Liep D."/>
            <person name="Gordon J."/>
        </authorList>
    </citation>
    <scope>NUCLEOTIDE SEQUENCE [LARGE SCALE GENOMIC DNA]</scope>
    <source>
        <strain evidence="1 2">ATCC 29799</strain>
    </source>
</reference>